<evidence type="ECO:0000313" key="3">
    <source>
        <dbReference type="Proteomes" id="UP000215914"/>
    </source>
</evidence>
<dbReference type="InParanoid" id="A0A251VMC8"/>
<dbReference type="AlphaFoldDB" id="A0A251VMC8"/>
<reference evidence="3" key="1">
    <citation type="journal article" date="2017" name="Nature">
        <title>The sunflower genome provides insights into oil metabolism, flowering and Asterid evolution.</title>
        <authorList>
            <person name="Badouin H."/>
            <person name="Gouzy J."/>
            <person name="Grassa C.J."/>
            <person name="Murat F."/>
            <person name="Staton S.E."/>
            <person name="Cottret L."/>
            <person name="Lelandais-Briere C."/>
            <person name="Owens G.L."/>
            <person name="Carrere S."/>
            <person name="Mayjonade B."/>
            <person name="Legrand L."/>
            <person name="Gill N."/>
            <person name="Kane N.C."/>
            <person name="Bowers J.E."/>
            <person name="Hubner S."/>
            <person name="Bellec A."/>
            <person name="Berard A."/>
            <person name="Berges H."/>
            <person name="Blanchet N."/>
            <person name="Boniface M.C."/>
            <person name="Brunel D."/>
            <person name="Catrice O."/>
            <person name="Chaidir N."/>
            <person name="Claudel C."/>
            <person name="Donnadieu C."/>
            <person name="Faraut T."/>
            <person name="Fievet G."/>
            <person name="Helmstetter N."/>
            <person name="King M."/>
            <person name="Knapp S.J."/>
            <person name="Lai Z."/>
            <person name="Le Paslier M.C."/>
            <person name="Lippi Y."/>
            <person name="Lorenzon L."/>
            <person name="Mandel J.R."/>
            <person name="Marage G."/>
            <person name="Marchand G."/>
            <person name="Marquand E."/>
            <person name="Bret-Mestries E."/>
            <person name="Morien E."/>
            <person name="Nambeesan S."/>
            <person name="Nguyen T."/>
            <person name="Pegot-Espagnet P."/>
            <person name="Pouilly N."/>
            <person name="Raftis F."/>
            <person name="Sallet E."/>
            <person name="Schiex T."/>
            <person name="Thomas J."/>
            <person name="Vandecasteele C."/>
            <person name="Vares D."/>
            <person name="Vear F."/>
            <person name="Vautrin S."/>
            <person name="Crespi M."/>
            <person name="Mangin B."/>
            <person name="Burke J.M."/>
            <person name="Salse J."/>
            <person name="Munos S."/>
            <person name="Vincourt P."/>
            <person name="Rieseberg L.H."/>
            <person name="Langlade N.B."/>
        </authorList>
    </citation>
    <scope>NUCLEOTIDE SEQUENCE [LARGE SCALE GENOMIC DNA]</scope>
    <source>
        <strain evidence="3">cv. SF193</strain>
    </source>
</reference>
<dbReference type="EMBL" id="CM007890">
    <property type="protein sequence ID" value="OTG36519.1"/>
    <property type="molecule type" value="Genomic_DNA"/>
</dbReference>
<dbReference type="Proteomes" id="UP000215914">
    <property type="component" value="Chromosome 1"/>
</dbReference>
<protein>
    <submittedName>
        <fullName evidence="2">Uncharacterized protein</fullName>
    </submittedName>
</protein>
<evidence type="ECO:0000313" key="2">
    <source>
        <dbReference type="EMBL" id="OTG36519.1"/>
    </source>
</evidence>
<name>A0A251VMC8_HELAN</name>
<keyword evidence="3" id="KW-1185">Reference proteome</keyword>
<feature type="signal peptide" evidence="1">
    <location>
        <begin position="1"/>
        <end position="20"/>
    </location>
</feature>
<feature type="chain" id="PRO_5013236473" evidence="1">
    <location>
        <begin position="21"/>
        <end position="145"/>
    </location>
</feature>
<sequence>MVNVVTYVCCVLFVSTYNSASSFWRPPSASHYHRYTALDNHRLNLTPFPATNEIGRGNFVPHISYLQNHSLARHHLYSPNQTLRRRNCPQSKIQSNKITLGRTMFQTRKPGLATNIAKLKAGEIKFATCSAGNVAFLLTGALCIL</sequence>
<proteinExistence type="predicted"/>
<accession>A0A251VMC8</accession>
<gene>
    <name evidence="2" type="ORF">HannXRQ_Chr01g0008481</name>
</gene>
<keyword evidence="1" id="KW-0732">Signal</keyword>
<organism evidence="2 3">
    <name type="scientific">Helianthus annuus</name>
    <name type="common">Common sunflower</name>
    <dbReference type="NCBI Taxonomy" id="4232"/>
    <lineage>
        <taxon>Eukaryota</taxon>
        <taxon>Viridiplantae</taxon>
        <taxon>Streptophyta</taxon>
        <taxon>Embryophyta</taxon>
        <taxon>Tracheophyta</taxon>
        <taxon>Spermatophyta</taxon>
        <taxon>Magnoliopsida</taxon>
        <taxon>eudicotyledons</taxon>
        <taxon>Gunneridae</taxon>
        <taxon>Pentapetalae</taxon>
        <taxon>asterids</taxon>
        <taxon>campanulids</taxon>
        <taxon>Asterales</taxon>
        <taxon>Asteraceae</taxon>
        <taxon>Asteroideae</taxon>
        <taxon>Heliantheae alliance</taxon>
        <taxon>Heliantheae</taxon>
        <taxon>Helianthus</taxon>
    </lineage>
</organism>
<evidence type="ECO:0000256" key="1">
    <source>
        <dbReference type="SAM" id="SignalP"/>
    </source>
</evidence>